<evidence type="ECO:0000256" key="1">
    <source>
        <dbReference type="SAM" id="MobiDB-lite"/>
    </source>
</evidence>
<reference evidence="2" key="1">
    <citation type="submission" date="2017-02" db="UniProtKB">
        <authorList>
            <consortium name="WormBaseParasite"/>
        </authorList>
    </citation>
    <scope>IDENTIFICATION</scope>
</reference>
<accession>A0A0M3J987</accession>
<proteinExistence type="predicted"/>
<feature type="compositionally biased region" description="Basic and acidic residues" evidence="1">
    <location>
        <begin position="8"/>
        <end position="38"/>
    </location>
</feature>
<protein>
    <submittedName>
        <fullName evidence="2">Apoptotic chromatin condensation inducer 1</fullName>
    </submittedName>
</protein>
<feature type="compositionally biased region" description="Basic residues" evidence="1">
    <location>
        <begin position="45"/>
        <end position="66"/>
    </location>
</feature>
<organism evidence="2">
    <name type="scientific">Anisakis simplex</name>
    <name type="common">Herring worm</name>
    <dbReference type="NCBI Taxonomy" id="6269"/>
    <lineage>
        <taxon>Eukaryota</taxon>
        <taxon>Metazoa</taxon>
        <taxon>Ecdysozoa</taxon>
        <taxon>Nematoda</taxon>
        <taxon>Chromadorea</taxon>
        <taxon>Rhabditida</taxon>
        <taxon>Spirurina</taxon>
        <taxon>Ascaridomorpha</taxon>
        <taxon>Ascaridoidea</taxon>
        <taxon>Anisakidae</taxon>
        <taxon>Anisakis</taxon>
        <taxon>Anisakis simplex complex</taxon>
    </lineage>
</organism>
<evidence type="ECO:0000313" key="2">
    <source>
        <dbReference type="WBParaSite" id="ASIM_0000414801-mRNA-1"/>
    </source>
</evidence>
<dbReference type="AlphaFoldDB" id="A0A0M3J987"/>
<dbReference type="WBParaSite" id="ASIM_0000414801-mRNA-1">
    <property type="protein sequence ID" value="ASIM_0000414801-mRNA-1"/>
    <property type="gene ID" value="ASIM_0000414801"/>
</dbReference>
<sequence length="122" mass="13833">LSSLSTEKQSRKEDAKNSDDESKLNESTEQMVKGEEVRVVPPTGGHRRRRPQTMRKHTNARQRNRRISSSDDESSKDDKNEDSVESTQSISVSHSKVAFLLFFIELLDMSTSFDSVSSNVNE</sequence>
<feature type="region of interest" description="Disordered" evidence="1">
    <location>
        <begin position="1"/>
        <end position="90"/>
    </location>
</feature>
<name>A0A0M3J987_ANISI</name>